<dbReference type="Gene3D" id="1.10.10.970">
    <property type="entry name" value="RNA 2'-phosphotransferase, Tpt1/KptA family, N-terminal domain"/>
    <property type="match status" value="1"/>
</dbReference>
<dbReference type="HAMAP" id="MF_00299">
    <property type="entry name" value="KptA"/>
    <property type="match status" value="1"/>
</dbReference>
<comment type="function">
    <text evidence="4 5">Removes the 2'-phosphate from RNA via an intermediate in which the phosphate is ADP-ribosylated by NAD followed by a presumed transesterification to release the RNA and generate ADP-ribose 1''-2''-cyclic phosphate (APPR&gt;P). May function as an ADP-ribosylase.</text>
</comment>
<dbReference type="Pfam" id="PF01885">
    <property type="entry name" value="PTS_2-RNA"/>
    <property type="match status" value="1"/>
</dbReference>
<evidence type="ECO:0000313" key="7">
    <source>
        <dbReference type="Proteomes" id="UP001177080"/>
    </source>
</evidence>
<comment type="similarity">
    <text evidence="1 5">Belongs to the KptA/TPT1 family.</text>
</comment>
<evidence type="ECO:0000256" key="3">
    <source>
        <dbReference type="ARBA" id="ARBA00023027"/>
    </source>
</evidence>
<dbReference type="Proteomes" id="UP001177080">
    <property type="component" value="Unassembled WGS sequence"/>
</dbReference>
<dbReference type="InterPro" id="IPR042080">
    <property type="entry name" value="RNA_2'-PTrans_N"/>
</dbReference>
<dbReference type="NCBIfam" id="NF002014">
    <property type="entry name" value="PRK00819.1-4"/>
    <property type="match status" value="1"/>
</dbReference>
<dbReference type="RefSeq" id="WP_244758887.1">
    <property type="nucleotide sequence ID" value="NZ_JALJCJ010000001.1"/>
</dbReference>
<dbReference type="PANTHER" id="PTHR12684:SF2">
    <property type="entry name" value="TRNA 2'-PHOSPHOTRANSFERASE 1"/>
    <property type="match status" value="1"/>
</dbReference>
<dbReference type="PANTHER" id="PTHR12684">
    <property type="entry name" value="PUTATIVE PHOSPHOTRANSFERASE"/>
    <property type="match status" value="1"/>
</dbReference>
<comment type="caution">
    <text evidence="6">The sequence shown here is derived from an EMBL/GenBank/DDBJ whole genome shotgun (WGS) entry which is preliminary data.</text>
</comment>
<evidence type="ECO:0000313" key="6">
    <source>
        <dbReference type="EMBL" id="MDO6120226.1"/>
    </source>
</evidence>
<keyword evidence="3 5" id="KW-0520">NAD</keyword>
<name>A0ABT8X967_9HYPH</name>
<reference evidence="6" key="1">
    <citation type="submission" date="2022-04" db="EMBL/GenBank/DDBJ databases">
        <title>Shinella lacus sp. nov., a novel member of the genus Shinella from water.</title>
        <authorList>
            <person name="Deng Y."/>
        </authorList>
    </citation>
    <scope>NUCLEOTIDE SEQUENCE</scope>
    <source>
        <strain evidence="6">JCM 31239</strain>
    </source>
</reference>
<accession>A0ABT8X967</accession>
<dbReference type="EMBL" id="WHSC02000001">
    <property type="protein sequence ID" value="MDO6120226.1"/>
    <property type="molecule type" value="Genomic_DNA"/>
</dbReference>
<dbReference type="SUPFAM" id="SSF56399">
    <property type="entry name" value="ADP-ribosylation"/>
    <property type="match status" value="1"/>
</dbReference>
<gene>
    <name evidence="5" type="primary">kptA</name>
    <name evidence="6" type="ORF">GB928_003425</name>
</gene>
<evidence type="ECO:0000256" key="4">
    <source>
        <dbReference type="ARBA" id="ARBA00025212"/>
    </source>
</evidence>
<evidence type="ECO:0000256" key="1">
    <source>
        <dbReference type="ARBA" id="ARBA00009836"/>
    </source>
</evidence>
<dbReference type="InterPro" id="IPR042081">
    <property type="entry name" value="RNA_2'-PTrans_C"/>
</dbReference>
<proteinExistence type="inferred from homology"/>
<dbReference type="Gene3D" id="3.20.170.30">
    <property type="match status" value="1"/>
</dbReference>
<dbReference type="GO" id="GO:0016740">
    <property type="term" value="F:transferase activity"/>
    <property type="evidence" value="ECO:0007669"/>
    <property type="project" value="UniProtKB-KW"/>
</dbReference>
<organism evidence="6 7">
    <name type="scientific">Shinella curvata</name>
    <dbReference type="NCBI Taxonomy" id="1817964"/>
    <lineage>
        <taxon>Bacteria</taxon>
        <taxon>Pseudomonadati</taxon>
        <taxon>Pseudomonadota</taxon>
        <taxon>Alphaproteobacteria</taxon>
        <taxon>Hyphomicrobiales</taxon>
        <taxon>Rhizobiaceae</taxon>
        <taxon>Shinella</taxon>
    </lineage>
</organism>
<sequence>MSKDISKFLSLVLRHEPQTIGIALDAGGWVAVDELIAKARLAGRDIDDARLRAVVAESDKQRFTLSEDGLRIRAAQGHSVPVDLGLVPIAPPDILYHGTAVTVLEAILREGLLPQGRQKVHLSADSTTAGKVGQRHGKPVVLTVAAGQMQADGLVFWQAENGVWLTDAVPSAYLSQP</sequence>
<evidence type="ECO:0000256" key="2">
    <source>
        <dbReference type="ARBA" id="ARBA00022679"/>
    </source>
</evidence>
<dbReference type="InterPro" id="IPR022928">
    <property type="entry name" value="RNA_2'-PTrans_KptA"/>
</dbReference>
<keyword evidence="2 5" id="KW-0808">Transferase</keyword>
<keyword evidence="7" id="KW-1185">Reference proteome</keyword>
<protein>
    <recommendedName>
        <fullName evidence="5">Probable RNA 2'-phosphotransferase</fullName>
        <ecNumber evidence="5">2.7.1.-</ecNumber>
    </recommendedName>
</protein>
<dbReference type="InterPro" id="IPR002745">
    <property type="entry name" value="Ptrans_KptA/Tpt1"/>
</dbReference>
<evidence type="ECO:0000256" key="5">
    <source>
        <dbReference type="HAMAP-Rule" id="MF_00299"/>
    </source>
</evidence>
<dbReference type="EC" id="2.7.1.-" evidence="5"/>